<dbReference type="STRING" id="1122252.SAMN05660443_0791"/>
<dbReference type="PIRSF" id="PIRSF006241">
    <property type="entry name" value="HyI"/>
    <property type="match status" value="1"/>
</dbReference>
<dbReference type="AlphaFoldDB" id="A0A1I1ESC6"/>
<proteinExistence type="inferred from homology"/>
<evidence type="ECO:0000256" key="3">
    <source>
        <dbReference type="PIRSR" id="PIRSR006241-50"/>
    </source>
</evidence>
<dbReference type="InterPro" id="IPR013022">
    <property type="entry name" value="Xyl_isomerase-like_TIM-brl"/>
</dbReference>
<gene>
    <name evidence="5" type="ORF">SAMN05660443_0791</name>
</gene>
<keyword evidence="5" id="KW-0670">Pyruvate</keyword>
<feature type="active site" description="Proton donor/acceptor" evidence="3">
    <location>
        <position position="240"/>
    </location>
</feature>
<accession>A0A1I1ESC6</accession>
<evidence type="ECO:0000256" key="2">
    <source>
        <dbReference type="PIRNR" id="PIRNR006241"/>
    </source>
</evidence>
<dbReference type="Gene3D" id="3.20.20.150">
    <property type="entry name" value="Divalent-metal-dependent TIM barrel enzymes"/>
    <property type="match status" value="1"/>
</dbReference>
<keyword evidence="1 2" id="KW-0413">Isomerase</keyword>
<dbReference type="Pfam" id="PF01261">
    <property type="entry name" value="AP_endonuc_2"/>
    <property type="match status" value="1"/>
</dbReference>
<reference evidence="5 6" key="1">
    <citation type="submission" date="2016-10" db="EMBL/GenBank/DDBJ databases">
        <authorList>
            <person name="de Groot N.N."/>
        </authorList>
    </citation>
    <scope>NUCLEOTIDE SEQUENCE [LARGE SCALE GENOMIC DNA]</scope>
    <source>
        <strain evidence="5 6">DSM 18438</strain>
    </source>
</reference>
<evidence type="ECO:0000256" key="1">
    <source>
        <dbReference type="ARBA" id="ARBA00023235"/>
    </source>
</evidence>
<feature type="active site" description="Proton donor/acceptor" evidence="3">
    <location>
        <position position="143"/>
    </location>
</feature>
<sequence>MSSLAANITLMFQDLPLLERIAVARKLGFQGVEVQFPYTESPETWQKALHASQMPLILFNLPAGDFMQGGTGLACHPGKVTEFQQAFETSLPYIEALKPQVINLLAGRKPEGYSQEDCLTQLTENLVYVCQQLKPHPLKVTCEPINNLDQPGYLLPRVKDWQDLAARVKQDHFGLQLDIYHAARMGDNPAQLILENANQLAHVQFADSPGRSHPGTGNLDWIAIWEALAKVHYQGWMAAEYPAGQQDSFDWMQALPALP</sequence>
<dbReference type="PANTHER" id="PTHR43489">
    <property type="entry name" value="ISOMERASE"/>
    <property type="match status" value="1"/>
</dbReference>
<dbReference type="GO" id="GO:0046487">
    <property type="term" value="P:glyoxylate metabolic process"/>
    <property type="evidence" value="ECO:0007669"/>
    <property type="project" value="TreeGrafter"/>
</dbReference>
<dbReference type="GO" id="GO:0008903">
    <property type="term" value="F:hydroxypyruvate isomerase activity"/>
    <property type="evidence" value="ECO:0007669"/>
    <property type="project" value="TreeGrafter"/>
</dbReference>
<evidence type="ECO:0000313" key="5">
    <source>
        <dbReference type="EMBL" id="SFB89602.1"/>
    </source>
</evidence>
<name>A0A1I1ESC6_9GAMM</name>
<dbReference type="EMBL" id="FOLH01000001">
    <property type="protein sequence ID" value="SFB89602.1"/>
    <property type="molecule type" value="Genomic_DNA"/>
</dbReference>
<organism evidence="5 6">
    <name type="scientific">Marinospirillum celere</name>
    <dbReference type="NCBI Taxonomy" id="1122252"/>
    <lineage>
        <taxon>Bacteria</taxon>
        <taxon>Pseudomonadati</taxon>
        <taxon>Pseudomonadota</taxon>
        <taxon>Gammaproteobacteria</taxon>
        <taxon>Oceanospirillales</taxon>
        <taxon>Oceanospirillaceae</taxon>
        <taxon>Marinospirillum</taxon>
    </lineage>
</organism>
<dbReference type="InterPro" id="IPR036237">
    <property type="entry name" value="Xyl_isomerase-like_sf"/>
</dbReference>
<dbReference type="InterPro" id="IPR050417">
    <property type="entry name" value="Sugar_Epim/Isomerase"/>
</dbReference>
<comment type="similarity">
    <text evidence="2">Belongs to the hyi family.</text>
</comment>
<dbReference type="SUPFAM" id="SSF51658">
    <property type="entry name" value="Xylose isomerase-like"/>
    <property type="match status" value="1"/>
</dbReference>
<dbReference type="Proteomes" id="UP000199058">
    <property type="component" value="Unassembled WGS sequence"/>
</dbReference>
<keyword evidence="6" id="KW-1185">Reference proteome</keyword>
<dbReference type="PANTHER" id="PTHR43489:SF6">
    <property type="entry name" value="HYDROXYPYRUVATE ISOMERASE-RELATED"/>
    <property type="match status" value="1"/>
</dbReference>
<evidence type="ECO:0000259" key="4">
    <source>
        <dbReference type="Pfam" id="PF01261"/>
    </source>
</evidence>
<evidence type="ECO:0000313" key="6">
    <source>
        <dbReference type="Proteomes" id="UP000199058"/>
    </source>
</evidence>
<dbReference type="OrthoDB" id="9786584at2"/>
<dbReference type="InterPro" id="IPR026040">
    <property type="entry name" value="HyI-like"/>
</dbReference>
<dbReference type="RefSeq" id="WP_091959438.1">
    <property type="nucleotide sequence ID" value="NZ_FOLH01000001.1"/>
</dbReference>
<protein>
    <submittedName>
        <fullName evidence="5">Hydroxypyruvate isomerase</fullName>
    </submittedName>
</protein>
<feature type="domain" description="Xylose isomerase-like TIM barrel" evidence="4">
    <location>
        <begin position="22"/>
        <end position="253"/>
    </location>
</feature>